<dbReference type="AlphaFoldDB" id="A0A4Q8B370"/>
<keyword evidence="4" id="KW-1185">Reference proteome</keyword>
<evidence type="ECO:0008006" key="5">
    <source>
        <dbReference type="Google" id="ProtNLM"/>
    </source>
</evidence>
<feature type="transmembrane region" description="Helical" evidence="2">
    <location>
        <begin position="250"/>
        <end position="268"/>
    </location>
</feature>
<comment type="caution">
    <text evidence="3">The sequence shown here is derived from an EMBL/GenBank/DDBJ whole genome shotgun (WGS) entry which is preliminary data.</text>
</comment>
<evidence type="ECO:0000313" key="3">
    <source>
        <dbReference type="EMBL" id="RZU71940.1"/>
    </source>
</evidence>
<protein>
    <recommendedName>
        <fullName evidence="5">Glycerophosphoryl diester phosphodiesterase family protein</fullName>
    </recommendedName>
</protein>
<feature type="transmembrane region" description="Helical" evidence="2">
    <location>
        <begin position="202"/>
        <end position="229"/>
    </location>
</feature>
<proteinExistence type="predicted"/>
<feature type="transmembrane region" description="Helical" evidence="2">
    <location>
        <begin position="152"/>
        <end position="176"/>
    </location>
</feature>
<accession>A0A4Q8B370</accession>
<sequence>MSDQPPSGPVEPVTPASPGDPGSAAPGGPGQPGMPDPAGPAGPPQGWVRPTPGDPVSTGPYAPGPYGPGPYAAGPYAAGPYAPGPYAAGPYAAGPYAPGPYAAGPYPGGQPYGWYPADPGWDPNDPLVTPPHAGIGGWFSRCAGAVRRGSRLLLPIMLLTQALPAAATSVLSLALAPSGEVGTAADGAPVLPDGYLPDVLTFYAALLVAALVLGPLQSLGWAAGAWVVTRQAAGEPVGLGTAFRFGLRRMLGLWGWTLLSSLLIGVGMCFCLLPGLYLAFAFALIGPVYLFERQNPIGRSFRIFHQRFGMVLGRVALVAAVLLVGALVGLMLQAVGQLPFGTHPMDAPATAAGAVGVALVAAVLLVPVQVAQLVGLLATYAEQRAHEGPVNAARLAAELG</sequence>
<feature type="transmembrane region" description="Helical" evidence="2">
    <location>
        <begin position="311"/>
        <end position="332"/>
    </location>
</feature>
<evidence type="ECO:0000256" key="1">
    <source>
        <dbReference type="SAM" id="MobiDB-lite"/>
    </source>
</evidence>
<dbReference type="EMBL" id="SHLD01000001">
    <property type="protein sequence ID" value="RZU71940.1"/>
    <property type="molecule type" value="Genomic_DNA"/>
</dbReference>
<feature type="region of interest" description="Disordered" evidence="1">
    <location>
        <begin position="1"/>
        <end position="62"/>
    </location>
</feature>
<gene>
    <name evidence="3" type="ORF">EV384_0274</name>
</gene>
<reference evidence="3 4" key="1">
    <citation type="submission" date="2019-02" db="EMBL/GenBank/DDBJ databases">
        <title>Sequencing the genomes of 1000 actinobacteria strains.</title>
        <authorList>
            <person name="Klenk H.-P."/>
        </authorList>
    </citation>
    <scope>NUCLEOTIDE SEQUENCE [LARGE SCALE GENOMIC DNA]</scope>
    <source>
        <strain evidence="3 4">DSM 45612</strain>
    </source>
</reference>
<dbReference type="RefSeq" id="WP_130329345.1">
    <property type="nucleotide sequence ID" value="NZ_SHLD01000001.1"/>
</dbReference>
<feature type="transmembrane region" description="Helical" evidence="2">
    <location>
        <begin position="274"/>
        <end position="291"/>
    </location>
</feature>
<dbReference type="Proteomes" id="UP000294114">
    <property type="component" value="Unassembled WGS sequence"/>
</dbReference>
<name>A0A4Q8B370_9ACTN</name>
<keyword evidence="2" id="KW-0812">Transmembrane</keyword>
<evidence type="ECO:0000313" key="4">
    <source>
        <dbReference type="Proteomes" id="UP000294114"/>
    </source>
</evidence>
<keyword evidence="2" id="KW-0472">Membrane</keyword>
<feature type="compositionally biased region" description="Pro residues" evidence="1">
    <location>
        <begin position="32"/>
        <end position="43"/>
    </location>
</feature>
<organism evidence="3 4">
    <name type="scientific">Micromonospora kangleipakensis</name>
    <dbReference type="NCBI Taxonomy" id="1077942"/>
    <lineage>
        <taxon>Bacteria</taxon>
        <taxon>Bacillati</taxon>
        <taxon>Actinomycetota</taxon>
        <taxon>Actinomycetes</taxon>
        <taxon>Micromonosporales</taxon>
        <taxon>Micromonosporaceae</taxon>
        <taxon>Micromonospora</taxon>
    </lineage>
</organism>
<keyword evidence="2" id="KW-1133">Transmembrane helix</keyword>
<dbReference type="OrthoDB" id="3404556at2"/>
<feature type="transmembrane region" description="Helical" evidence="2">
    <location>
        <begin position="352"/>
        <end position="378"/>
    </location>
</feature>
<evidence type="ECO:0000256" key="2">
    <source>
        <dbReference type="SAM" id="Phobius"/>
    </source>
</evidence>